<comment type="caution">
    <text evidence="2">The sequence shown here is derived from an EMBL/GenBank/DDBJ whole genome shotgun (WGS) entry which is preliminary data.</text>
</comment>
<protein>
    <recommendedName>
        <fullName evidence="1">Cupin type-2 domain-containing protein</fullName>
    </recommendedName>
</protein>
<dbReference type="Pfam" id="PF07883">
    <property type="entry name" value="Cupin_2"/>
    <property type="match status" value="1"/>
</dbReference>
<accession>U1LMY6</accession>
<dbReference type="Proteomes" id="UP000016462">
    <property type="component" value="Unassembled WGS sequence"/>
</dbReference>
<dbReference type="InterPro" id="IPR014710">
    <property type="entry name" value="RmlC-like_jellyroll"/>
</dbReference>
<feature type="domain" description="Cupin type-2" evidence="1">
    <location>
        <begin position="51"/>
        <end position="117"/>
    </location>
</feature>
<dbReference type="EMBL" id="ASHR01000035">
    <property type="protein sequence ID" value="ERG63292.1"/>
    <property type="molecule type" value="Genomic_DNA"/>
</dbReference>
<evidence type="ECO:0000313" key="2">
    <source>
        <dbReference type="EMBL" id="ERG63292.1"/>
    </source>
</evidence>
<evidence type="ECO:0000313" key="3">
    <source>
        <dbReference type="Proteomes" id="UP000016462"/>
    </source>
</evidence>
<proteinExistence type="predicted"/>
<dbReference type="InterPro" id="IPR011051">
    <property type="entry name" value="RmlC_Cupin_sf"/>
</dbReference>
<dbReference type="Gene3D" id="2.60.120.10">
    <property type="entry name" value="Jelly Rolls"/>
    <property type="match status" value="1"/>
</dbReference>
<reference evidence="2 3" key="1">
    <citation type="journal article" date="2013" name="Genome Announc.">
        <title>First draft genome sequence from a member of the genus agrococcus, isolated from modern microbialites.</title>
        <authorList>
            <person name="White R.A.III."/>
            <person name="Grassa C.J."/>
            <person name="Suttle C.A."/>
        </authorList>
    </citation>
    <scope>NUCLEOTIDE SEQUENCE [LARGE SCALE GENOMIC DNA]</scope>
    <source>
        <strain evidence="2 3">RW1</strain>
    </source>
</reference>
<dbReference type="SUPFAM" id="SSF51182">
    <property type="entry name" value="RmlC-like cupins"/>
    <property type="match status" value="1"/>
</dbReference>
<dbReference type="RefSeq" id="WP_021011533.1">
    <property type="nucleotide sequence ID" value="NZ_ASHR01000035.1"/>
</dbReference>
<organism evidence="2 3">
    <name type="scientific">Agrococcus pavilionensis RW1</name>
    <dbReference type="NCBI Taxonomy" id="1330458"/>
    <lineage>
        <taxon>Bacteria</taxon>
        <taxon>Bacillati</taxon>
        <taxon>Actinomycetota</taxon>
        <taxon>Actinomycetes</taxon>
        <taxon>Micrococcales</taxon>
        <taxon>Microbacteriaceae</taxon>
        <taxon>Agrococcus</taxon>
    </lineage>
</organism>
<keyword evidence="3" id="KW-1185">Reference proteome</keyword>
<dbReference type="AlphaFoldDB" id="U1LMY6"/>
<evidence type="ECO:0000259" key="1">
    <source>
        <dbReference type="Pfam" id="PF07883"/>
    </source>
</evidence>
<name>U1LMY6_9MICO</name>
<sequence>MADAVGHEGALGTPRVVADGAALAARTGAADERGAVWRLAEPERHLDANVIALPPLGRIEPHDGPAEDVLWHVLAGAGTLETGGEPVALRAGAIVWLPRGARRAVTAGEEGLRYLSVHRRKGGLGIGARPAD</sequence>
<dbReference type="OrthoDB" id="8451629at2"/>
<gene>
    <name evidence="2" type="ORF">L332_02340</name>
</gene>
<dbReference type="InterPro" id="IPR013096">
    <property type="entry name" value="Cupin_2"/>
</dbReference>